<sequence length="72" mass="8076">MNARNPIGVTNVLPASCVEMGYLMKRKVDRRRGKGAGHCDKRVVTFARTLAAAQYPRPQRRADEGRRPPTLI</sequence>
<keyword evidence="3" id="KW-1185">Reference proteome</keyword>
<name>A0A4C1USP2_EUMVA</name>
<protein>
    <submittedName>
        <fullName evidence="2">Uncharacterized protein</fullName>
    </submittedName>
</protein>
<evidence type="ECO:0000313" key="3">
    <source>
        <dbReference type="Proteomes" id="UP000299102"/>
    </source>
</evidence>
<feature type="compositionally biased region" description="Basic and acidic residues" evidence="1">
    <location>
        <begin position="60"/>
        <end position="72"/>
    </location>
</feature>
<gene>
    <name evidence="2" type="ORF">EVAR_22094_1</name>
</gene>
<proteinExistence type="predicted"/>
<dbReference type="AlphaFoldDB" id="A0A4C1USP2"/>
<evidence type="ECO:0000256" key="1">
    <source>
        <dbReference type="SAM" id="MobiDB-lite"/>
    </source>
</evidence>
<dbReference type="EMBL" id="BGZK01000220">
    <property type="protein sequence ID" value="GBP29481.1"/>
    <property type="molecule type" value="Genomic_DNA"/>
</dbReference>
<reference evidence="2 3" key="1">
    <citation type="journal article" date="2019" name="Commun. Biol.">
        <title>The bagworm genome reveals a unique fibroin gene that provides high tensile strength.</title>
        <authorList>
            <person name="Kono N."/>
            <person name="Nakamura H."/>
            <person name="Ohtoshi R."/>
            <person name="Tomita M."/>
            <person name="Numata K."/>
            <person name="Arakawa K."/>
        </authorList>
    </citation>
    <scope>NUCLEOTIDE SEQUENCE [LARGE SCALE GENOMIC DNA]</scope>
</reference>
<organism evidence="2 3">
    <name type="scientific">Eumeta variegata</name>
    <name type="common">Bagworm moth</name>
    <name type="synonym">Eumeta japonica</name>
    <dbReference type="NCBI Taxonomy" id="151549"/>
    <lineage>
        <taxon>Eukaryota</taxon>
        <taxon>Metazoa</taxon>
        <taxon>Ecdysozoa</taxon>
        <taxon>Arthropoda</taxon>
        <taxon>Hexapoda</taxon>
        <taxon>Insecta</taxon>
        <taxon>Pterygota</taxon>
        <taxon>Neoptera</taxon>
        <taxon>Endopterygota</taxon>
        <taxon>Lepidoptera</taxon>
        <taxon>Glossata</taxon>
        <taxon>Ditrysia</taxon>
        <taxon>Tineoidea</taxon>
        <taxon>Psychidae</taxon>
        <taxon>Oiketicinae</taxon>
        <taxon>Eumeta</taxon>
    </lineage>
</organism>
<comment type="caution">
    <text evidence="2">The sequence shown here is derived from an EMBL/GenBank/DDBJ whole genome shotgun (WGS) entry which is preliminary data.</text>
</comment>
<accession>A0A4C1USP2</accession>
<feature type="region of interest" description="Disordered" evidence="1">
    <location>
        <begin position="51"/>
        <end position="72"/>
    </location>
</feature>
<evidence type="ECO:0000313" key="2">
    <source>
        <dbReference type="EMBL" id="GBP29481.1"/>
    </source>
</evidence>
<dbReference type="Proteomes" id="UP000299102">
    <property type="component" value="Unassembled WGS sequence"/>
</dbReference>